<evidence type="ECO:0000313" key="1">
    <source>
        <dbReference type="EMBL" id="OZI53708.1"/>
    </source>
</evidence>
<dbReference type="EMBL" id="NEVP01000004">
    <property type="protein sequence ID" value="OZI53708.1"/>
    <property type="molecule type" value="Genomic_DNA"/>
</dbReference>
<dbReference type="AlphaFoldDB" id="A0A261TVJ8"/>
<organism evidence="1 2">
    <name type="scientific">Bordetella genomosp. 5</name>
    <dbReference type="NCBI Taxonomy" id="1395608"/>
    <lineage>
        <taxon>Bacteria</taxon>
        <taxon>Pseudomonadati</taxon>
        <taxon>Pseudomonadota</taxon>
        <taxon>Betaproteobacteria</taxon>
        <taxon>Burkholderiales</taxon>
        <taxon>Alcaligenaceae</taxon>
        <taxon>Bordetella</taxon>
    </lineage>
</organism>
<protein>
    <submittedName>
        <fullName evidence="1">Uncharacterized protein</fullName>
    </submittedName>
</protein>
<comment type="caution">
    <text evidence="1">The sequence shown here is derived from an EMBL/GenBank/DDBJ whole genome shotgun (WGS) entry which is preliminary data.</text>
</comment>
<evidence type="ECO:0000313" key="2">
    <source>
        <dbReference type="Proteomes" id="UP000216913"/>
    </source>
</evidence>
<accession>A0A261TVJ8</accession>
<gene>
    <name evidence="1" type="ORF">CAL25_07015</name>
</gene>
<reference evidence="1 2" key="1">
    <citation type="submission" date="2017-05" db="EMBL/GenBank/DDBJ databases">
        <title>Complete and WGS of Bordetella genogroups.</title>
        <authorList>
            <person name="Spilker T."/>
            <person name="LiPuma J."/>
        </authorList>
    </citation>
    <scope>NUCLEOTIDE SEQUENCE [LARGE SCALE GENOMIC DNA]</scope>
    <source>
        <strain evidence="1 2">AU10456</strain>
    </source>
</reference>
<sequence length="381" mass="41351">MSGLVVVAAAGSAGAATTASDEWVPHAFDFGVPSLNFKAAVPPGAKVETVPMSAAEPDTLGRVKIVGKIPPVEGGPQVEATIVGYDLRTPASALRICRYESEAAGYIERISQATPDQTEAQLYGNQADDGKPRSALFSYCFARGNQALAVHFGVDVRQTTTLKAAKARVDEADEYAQQFMAALRFEDDKQANFGDATQRVPIALDGTTLRPEVPGGWEIPINDFKGKLPAELHLLRRSQGKDVGLIWLWVQPMKARPDLDTAGAQAVRQYFMLQTPDTRPPELRTSEDEADLAQQGVKARVLHFDVTRKSGEDAGEIEATVTWQNGNLVVLSLWSTWRAPVENKASAEGRNLFFSRLPGLTTYDVLREAVMVGRRWPSSGG</sequence>
<dbReference type="Proteomes" id="UP000216913">
    <property type="component" value="Unassembled WGS sequence"/>
</dbReference>
<keyword evidence="2" id="KW-1185">Reference proteome</keyword>
<name>A0A261TVJ8_9BORD</name>
<proteinExistence type="predicted"/>